<feature type="compositionally biased region" description="Basic and acidic residues" evidence="8">
    <location>
        <begin position="141"/>
        <end position="154"/>
    </location>
</feature>
<comment type="caution">
    <text evidence="10">The sequence shown here is derived from an EMBL/GenBank/DDBJ whole genome shotgun (WGS) entry which is preliminary data.</text>
</comment>
<dbReference type="InterPro" id="IPR051263">
    <property type="entry name" value="C-type_cytochrome_biogenesis"/>
</dbReference>
<comment type="function">
    <text evidence="7">Possible subunit of a heme lyase.</text>
</comment>
<evidence type="ECO:0000256" key="4">
    <source>
        <dbReference type="ARBA" id="ARBA00022729"/>
    </source>
</evidence>
<dbReference type="PANTHER" id="PTHR47870">
    <property type="entry name" value="CYTOCHROME C-TYPE BIOGENESIS PROTEIN CCMH"/>
    <property type="match status" value="1"/>
</dbReference>
<keyword evidence="7" id="KW-1133">Transmembrane helix</keyword>
<organism evidence="10 11">
    <name type="scientific">Commensalibacter oyaizuii</name>
    <dbReference type="NCBI Taxonomy" id="3043873"/>
    <lineage>
        <taxon>Bacteria</taxon>
        <taxon>Pseudomonadati</taxon>
        <taxon>Pseudomonadota</taxon>
        <taxon>Alphaproteobacteria</taxon>
        <taxon>Acetobacterales</taxon>
        <taxon>Acetobacteraceae</taxon>
    </lineage>
</organism>
<keyword evidence="2 7" id="KW-0349">Heme</keyword>
<proteinExistence type="inferred from homology"/>
<evidence type="ECO:0000256" key="8">
    <source>
        <dbReference type="SAM" id="MobiDB-lite"/>
    </source>
</evidence>
<keyword evidence="6 7" id="KW-0408">Iron</keyword>
<name>A0ABT6PY87_9PROT</name>
<keyword evidence="11" id="KW-1185">Reference proteome</keyword>
<keyword evidence="7" id="KW-0472">Membrane</keyword>
<gene>
    <name evidence="10" type="ORF">QJV27_00295</name>
</gene>
<comment type="similarity">
    <text evidence="1 7">Belongs to the CcmH/CycL/Ccl2/NrfF family.</text>
</comment>
<sequence>MRPWFIFLLLGSFYIIPLTAHAVDSPDEMLSNPTQEKRAQTIGSQLRCLVCQNESIEDSSAELAKDLRKIVRQRVAAGDTNQQVIQWMVDRYGNFIRLKPPFMISTALLWAMPFLALIIGCLIAFVTLRQKKSAPPAPLNPKEKERLVALTKDQ</sequence>
<evidence type="ECO:0000256" key="1">
    <source>
        <dbReference type="ARBA" id="ARBA00010342"/>
    </source>
</evidence>
<dbReference type="CDD" id="cd16378">
    <property type="entry name" value="CcmH_N"/>
    <property type="match status" value="1"/>
</dbReference>
<dbReference type="Pfam" id="PF03918">
    <property type="entry name" value="CcmH"/>
    <property type="match status" value="1"/>
</dbReference>
<evidence type="ECO:0000256" key="6">
    <source>
        <dbReference type="ARBA" id="ARBA00023004"/>
    </source>
</evidence>
<dbReference type="InterPro" id="IPR038297">
    <property type="entry name" value="CcmH/CycL/NrfF/Ccl2_sf"/>
</dbReference>
<evidence type="ECO:0000313" key="11">
    <source>
        <dbReference type="Proteomes" id="UP001431634"/>
    </source>
</evidence>
<evidence type="ECO:0000313" key="10">
    <source>
        <dbReference type="EMBL" id="MDI2089827.1"/>
    </source>
</evidence>
<reference evidence="10" key="1">
    <citation type="submission" date="2023-05" db="EMBL/GenBank/DDBJ databases">
        <title>Whole genome sequence of Commensalibacter sp.</title>
        <authorList>
            <person name="Charoenyingcharoen P."/>
            <person name="Yukphan P."/>
        </authorList>
    </citation>
    <scope>NUCLEOTIDE SEQUENCE</scope>
    <source>
        <strain evidence="10">TBRC 16381</strain>
    </source>
</reference>
<feature type="region of interest" description="Disordered" evidence="8">
    <location>
        <begin position="133"/>
        <end position="154"/>
    </location>
</feature>
<feature type="signal peptide" evidence="7">
    <location>
        <begin position="1"/>
        <end position="22"/>
    </location>
</feature>
<keyword evidence="7" id="KW-0812">Transmembrane</keyword>
<evidence type="ECO:0000259" key="9">
    <source>
        <dbReference type="Pfam" id="PF03918"/>
    </source>
</evidence>
<protein>
    <recommendedName>
        <fullName evidence="7">Cytochrome c-type biogenesis protein</fullName>
    </recommendedName>
</protein>
<evidence type="ECO:0000256" key="2">
    <source>
        <dbReference type="ARBA" id="ARBA00022617"/>
    </source>
</evidence>
<evidence type="ECO:0000256" key="7">
    <source>
        <dbReference type="RuleBase" id="RU364112"/>
    </source>
</evidence>
<dbReference type="Gene3D" id="1.10.8.640">
    <property type="entry name" value="Cytochrome C biogenesis protein"/>
    <property type="match status" value="1"/>
</dbReference>
<dbReference type="EMBL" id="JASBAO010000001">
    <property type="protein sequence ID" value="MDI2089827.1"/>
    <property type="molecule type" value="Genomic_DNA"/>
</dbReference>
<feature type="chain" id="PRO_5044964908" description="Cytochrome c-type biogenesis protein" evidence="7">
    <location>
        <begin position="23"/>
        <end position="154"/>
    </location>
</feature>
<accession>A0ABT6PY87</accession>
<evidence type="ECO:0000256" key="5">
    <source>
        <dbReference type="ARBA" id="ARBA00022748"/>
    </source>
</evidence>
<evidence type="ECO:0000256" key="3">
    <source>
        <dbReference type="ARBA" id="ARBA00022723"/>
    </source>
</evidence>
<keyword evidence="4 7" id="KW-0732">Signal</keyword>
<dbReference type="Proteomes" id="UP001431634">
    <property type="component" value="Unassembled WGS sequence"/>
</dbReference>
<feature type="transmembrane region" description="Helical" evidence="7">
    <location>
        <begin position="107"/>
        <end position="128"/>
    </location>
</feature>
<keyword evidence="3 7" id="KW-0479">Metal-binding</keyword>
<dbReference type="RefSeq" id="WP_281447002.1">
    <property type="nucleotide sequence ID" value="NZ_JASBAO010000001.1"/>
</dbReference>
<feature type="domain" description="CcmH/CycL/Ccl2/NrfF N-terminal" evidence="9">
    <location>
        <begin position="15"/>
        <end position="150"/>
    </location>
</feature>
<dbReference type="InterPro" id="IPR005616">
    <property type="entry name" value="CcmH/CycL/Ccl2/NrfF_N"/>
</dbReference>
<dbReference type="PANTHER" id="PTHR47870:SF1">
    <property type="entry name" value="CYTOCHROME C-TYPE BIOGENESIS PROTEIN CCMH"/>
    <property type="match status" value="1"/>
</dbReference>
<keyword evidence="5" id="KW-0201">Cytochrome c-type biogenesis</keyword>